<gene>
    <name evidence="4" type="ORF">ACFFGH_26405</name>
</gene>
<dbReference type="RefSeq" id="WP_386673938.1">
    <property type="nucleotide sequence ID" value="NZ_JBHLTG010000007.1"/>
</dbReference>
<feature type="transmembrane region" description="Helical" evidence="2">
    <location>
        <begin position="336"/>
        <end position="364"/>
    </location>
</feature>
<evidence type="ECO:0000313" key="4">
    <source>
        <dbReference type="EMBL" id="MFC0681377.1"/>
    </source>
</evidence>
<keyword evidence="2" id="KW-0812">Transmembrane</keyword>
<evidence type="ECO:0000256" key="1">
    <source>
        <dbReference type="SAM" id="MobiDB-lite"/>
    </source>
</evidence>
<comment type="caution">
    <text evidence="4">The sequence shown here is derived from an EMBL/GenBank/DDBJ whole genome shotgun (WGS) entry which is preliminary data.</text>
</comment>
<feature type="compositionally biased region" description="Low complexity" evidence="1">
    <location>
        <begin position="1"/>
        <end position="11"/>
    </location>
</feature>
<evidence type="ECO:0000259" key="3">
    <source>
        <dbReference type="Pfam" id="PF25231"/>
    </source>
</evidence>
<keyword evidence="5" id="KW-1185">Reference proteome</keyword>
<feature type="domain" description="DUF7847" evidence="3">
    <location>
        <begin position="76"/>
        <end position="363"/>
    </location>
</feature>
<proteinExistence type="predicted"/>
<feature type="transmembrane region" description="Helical" evidence="2">
    <location>
        <begin position="283"/>
        <end position="316"/>
    </location>
</feature>
<dbReference type="EMBL" id="JBHLTG010000007">
    <property type="protein sequence ID" value="MFC0681377.1"/>
    <property type="molecule type" value="Genomic_DNA"/>
</dbReference>
<sequence length="416" mass="42581">MSDDQQWQAPGSPVPPPPGDWSAPGQPAPPSGWGAPGQQPPPPGASHPGAFPPPSPANGAAWAPPPKPGLIPLRPMSLGTILTASFQVLRRNPKPTFGAALLVQGVVTLVTVLVVGLVTVYAVGRAASAATEDQEALFAGAISAVLLASIIPVVFSLIAVALLQGVIVLEVARGTVGEKLRLAGLWRLGRGRIWALVGWVLAVTGIVVVGLAILVGIVVAIVAVGGQAGVVAGVLLGILLFIGVVVVFFWLGTKLSLVPSAIMLERLTIGDAVRRSWSLTRNFFWRVLGITLLVAVILGVAGNVITAPFSVVFAILPGIFAPTGDPTPVLVIGGLSYLLLLMVSALIAAVTSVVQSATAALIYIDLRMRKEGLDLRLQHFVEERAAGNPAAADPYLLPGGAVAPPAGAQGEGAAWA</sequence>
<protein>
    <recommendedName>
        <fullName evidence="3">DUF7847 domain-containing protein</fullName>
    </recommendedName>
</protein>
<feature type="region of interest" description="Disordered" evidence="1">
    <location>
        <begin position="1"/>
        <end position="66"/>
    </location>
</feature>
<organism evidence="4 5">
    <name type="scientific">Lysobacter korlensis</name>
    <dbReference type="NCBI Taxonomy" id="553636"/>
    <lineage>
        <taxon>Bacteria</taxon>
        <taxon>Pseudomonadati</taxon>
        <taxon>Pseudomonadota</taxon>
        <taxon>Gammaproteobacteria</taxon>
        <taxon>Lysobacterales</taxon>
        <taxon>Lysobacteraceae</taxon>
        <taxon>Lysobacter</taxon>
    </lineage>
</organism>
<dbReference type="Pfam" id="PF25231">
    <property type="entry name" value="DUF7847"/>
    <property type="match status" value="1"/>
</dbReference>
<evidence type="ECO:0000313" key="5">
    <source>
        <dbReference type="Proteomes" id="UP001589896"/>
    </source>
</evidence>
<keyword evidence="2" id="KW-1133">Transmembrane helix</keyword>
<dbReference type="Proteomes" id="UP001589896">
    <property type="component" value="Unassembled WGS sequence"/>
</dbReference>
<dbReference type="InterPro" id="IPR057169">
    <property type="entry name" value="DUF7847"/>
</dbReference>
<feature type="transmembrane region" description="Helical" evidence="2">
    <location>
        <begin position="144"/>
        <end position="172"/>
    </location>
</feature>
<feature type="compositionally biased region" description="Pro residues" evidence="1">
    <location>
        <begin position="38"/>
        <end position="56"/>
    </location>
</feature>
<accession>A0ABV6RWL6</accession>
<keyword evidence="2" id="KW-0472">Membrane</keyword>
<reference evidence="4 5" key="1">
    <citation type="submission" date="2024-09" db="EMBL/GenBank/DDBJ databases">
        <authorList>
            <person name="Sun Q."/>
            <person name="Mori K."/>
        </authorList>
    </citation>
    <scope>NUCLEOTIDE SEQUENCE [LARGE SCALE GENOMIC DNA]</scope>
    <source>
        <strain evidence="4 5">KCTC 23076</strain>
    </source>
</reference>
<feature type="transmembrane region" description="Helical" evidence="2">
    <location>
        <begin position="101"/>
        <end position="124"/>
    </location>
</feature>
<feature type="transmembrane region" description="Helical" evidence="2">
    <location>
        <begin position="230"/>
        <end position="251"/>
    </location>
</feature>
<evidence type="ECO:0000256" key="2">
    <source>
        <dbReference type="SAM" id="Phobius"/>
    </source>
</evidence>
<name>A0ABV6RWL6_9GAMM</name>
<feature type="compositionally biased region" description="Low complexity" evidence="1">
    <location>
        <begin position="20"/>
        <end position="37"/>
    </location>
</feature>
<feature type="transmembrane region" description="Helical" evidence="2">
    <location>
        <begin position="193"/>
        <end position="224"/>
    </location>
</feature>